<dbReference type="AlphaFoldDB" id="A0A0K8RKD3"/>
<name>A0A0K8RKD3_IXORI</name>
<proteinExistence type="evidence at transcript level"/>
<accession>A0A0K8RKD3</accession>
<sequence>MNSFIAALVSCLLLTTLVNTASSELMESEAASEANPNTEGTPCSDNNCGPGLCCQDVAEGDMVTRICKKKPEGSTECSDVVAVQKK</sequence>
<keyword evidence="1" id="KW-0732">Signal</keyword>
<reference evidence="2" key="1">
    <citation type="submission" date="2012-12" db="EMBL/GenBank/DDBJ databases">
        <title>Identification and characterization of a phenylalanine ammonia-lyase gene family in Isatis indigotica Fort.</title>
        <authorList>
            <person name="Liu Q."/>
            <person name="Chen J."/>
            <person name="Zhou X."/>
            <person name="Di P."/>
            <person name="Xiao Y."/>
            <person name="Xuan H."/>
            <person name="Zhang L."/>
            <person name="Chen W."/>
        </authorList>
    </citation>
    <scope>NUCLEOTIDE SEQUENCE</scope>
    <source>
        <tissue evidence="2">Salivary gland</tissue>
    </source>
</reference>
<protein>
    <submittedName>
        <fullName evidence="2">Putative ixodegrin protein</fullName>
    </submittedName>
</protein>
<feature type="chain" id="PRO_5005518662" evidence="1">
    <location>
        <begin position="24"/>
        <end position="86"/>
    </location>
</feature>
<evidence type="ECO:0000256" key="1">
    <source>
        <dbReference type="SAM" id="SignalP"/>
    </source>
</evidence>
<organism evidence="2">
    <name type="scientific">Ixodes ricinus</name>
    <name type="common">Common tick</name>
    <name type="synonym">Acarus ricinus</name>
    <dbReference type="NCBI Taxonomy" id="34613"/>
    <lineage>
        <taxon>Eukaryota</taxon>
        <taxon>Metazoa</taxon>
        <taxon>Ecdysozoa</taxon>
        <taxon>Arthropoda</taxon>
        <taxon>Chelicerata</taxon>
        <taxon>Arachnida</taxon>
        <taxon>Acari</taxon>
        <taxon>Parasitiformes</taxon>
        <taxon>Ixodida</taxon>
        <taxon>Ixodoidea</taxon>
        <taxon>Ixodidae</taxon>
        <taxon>Ixodinae</taxon>
        <taxon>Ixodes</taxon>
    </lineage>
</organism>
<evidence type="ECO:0000313" key="2">
    <source>
        <dbReference type="EMBL" id="JAA71353.1"/>
    </source>
</evidence>
<dbReference type="EMBL" id="GADI01002455">
    <property type="protein sequence ID" value="JAA71353.1"/>
    <property type="molecule type" value="mRNA"/>
</dbReference>
<feature type="signal peptide" evidence="1">
    <location>
        <begin position="1"/>
        <end position="23"/>
    </location>
</feature>